<evidence type="ECO:0000313" key="2">
    <source>
        <dbReference type="EMBL" id="AQS85624.1"/>
    </source>
</evidence>
<keyword evidence="3" id="KW-1185">Reference proteome</keyword>
<dbReference type="AlphaFoldDB" id="A0A1U9KII7"/>
<dbReference type="RefSeq" id="WP_077813674.1">
    <property type="nucleotide sequence ID" value="NZ_CP014692.1"/>
</dbReference>
<dbReference type="KEGG" id="aace:A0U92_13520"/>
<feature type="transmembrane region" description="Helical" evidence="1">
    <location>
        <begin position="46"/>
        <end position="66"/>
    </location>
</feature>
<keyword evidence="1" id="KW-0812">Transmembrane</keyword>
<gene>
    <name evidence="2" type="ORF">A0U92_13520</name>
</gene>
<dbReference type="OrthoDB" id="7225806at2"/>
<feature type="transmembrane region" description="Helical" evidence="1">
    <location>
        <begin position="12"/>
        <end position="34"/>
    </location>
</feature>
<sequence>MAGQPNYLRRLMLIGAGFLGGFTLIIVDGWTLIIDPGDADSWPVWLSRRLPLLIGIVCIAGAFFLLRKPVENDPDLPADDLENMDGA</sequence>
<keyword evidence="1" id="KW-1133">Transmembrane helix</keyword>
<name>A0A1U9KII7_ACEAC</name>
<dbReference type="Proteomes" id="UP000188937">
    <property type="component" value="Chromosome"/>
</dbReference>
<keyword evidence="1" id="KW-0472">Membrane</keyword>
<proteinExistence type="predicted"/>
<evidence type="ECO:0000256" key="1">
    <source>
        <dbReference type="SAM" id="Phobius"/>
    </source>
</evidence>
<reference evidence="2 3" key="1">
    <citation type="submission" date="2016-03" db="EMBL/GenBank/DDBJ databases">
        <title>Acetic acid bacteria sequencing.</title>
        <authorList>
            <person name="Brandt J."/>
            <person name="Jakob F."/>
            <person name="Vogel R.F."/>
        </authorList>
    </citation>
    <scope>NUCLEOTIDE SEQUENCE [LARGE SCALE GENOMIC DNA]</scope>
    <source>
        <strain evidence="2 3">TMW2.1153</strain>
    </source>
</reference>
<accession>A0A1U9KII7</accession>
<dbReference type="EMBL" id="CP014692">
    <property type="protein sequence ID" value="AQS85624.1"/>
    <property type="molecule type" value="Genomic_DNA"/>
</dbReference>
<protein>
    <submittedName>
        <fullName evidence="2">Uncharacterized protein</fullName>
    </submittedName>
</protein>
<organism evidence="2 3">
    <name type="scientific">Acetobacter aceti</name>
    <dbReference type="NCBI Taxonomy" id="435"/>
    <lineage>
        <taxon>Bacteria</taxon>
        <taxon>Pseudomonadati</taxon>
        <taxon>Pseudomonadota</taxon>
        <taxon>Alphaproteobacteria</taxon>
        <taxon>Acetobacterales</taxon>
        <taxon>Acetobacteraceae</taxon>
        <taxon>Acetobacter</taxon>
        <taxon>Acetobacter subgen. Acetobacter</taxon>
    </lineage>
</organism>
<evidence type="ECO:0000313" key="3">
    <source>
        <dbReference type="Proteomes" id="UP000188937"/>
    </source>
</evidence>